<dbReference type="Pfam" id="PF11917">
    <property type="entry name" value="DUF3435"/>
    <property type="match status" value="1"/>
</dbReference>
<feature type="region of interest" description="Disordered" evidence="2">
    <location>
        <begin position="775"/>
        <end position="794"/>
    </location>
</feature>
<feature type="coiled-coil region" evidence="1">
    <location>
        <begin position="854"/>
        <end position="885"/>
    </location>
</feature>
<dbReference type="PANTHER" id="PTHR37535:SF3">
    <property type="entry name" value="FLUG DOMAIN-CONTAINING PROTEIN"/>
    <property type="match status" value="1"/>
</dbReference>
<feature type="coiled-coil region" evidence="1">
    <location>
        <begin position="703"/>
        <end position="769"/>
    </location>
</feature>
<evidence type="ECO:0000313" key="3">
    <source>
        <dbReference type="EMBL" id="KAK6507829.1"/>
    </source>
</evidence>
<keyword evidence="4" id="KW-1185">Reference proteome</keyword>
<proteinExistence type="predicted"/>
<name>A0AAV9WG45_9PEZI</name>
<feature type="coiled-coil region" evidence="1">
    <location>
        <begin position="441"/>
        <end position="468"/>
    </location>
</feature>
<gene>
    <name evidence="3" type="ORF">TWF481_006250</name>
</gene>
<feature type="coiled-coil region" evidence="1">
    <location>
        <begin position="619"/>
        <end position="667"/>
    </location>
</feature>
<evidence type="ECO:0000256" key="2">
    <source>
        <dbReference type="SAM" id="MobiDB-lite"/>
    </source>
</evidence>
<reference evidence="3 4" key="1">
    <citation type="submission" date="2023-08" db="EMBL/GenBank/DDBJ databases">
        <authorList>
            <person name="Palmer J.M."/>
        </authorList>
    </citation>
    <scope>NUCLEOTIDE SEQUENCE [LARGE SCALE GENOMIC DNA]</scope>
    <source>
        <strain evidence="3 4">TWF481</strain>
    </source>
</reference>
<feature type="region of interest" description="Disordered" evidence="2">
    <location>
        <begin position="1"/>
        <end position="27"/>
    </location>
</feature>
<dbReference type="Proteomes" id="UP001370758">
    <property type="component" value="Unassembled WGS sequence"/>
</dbReference>
<accession>A0AAV9WG45</accession>
<keyword evidence="1" id="KW-0175">Coiled coil</keyword>
<dbReference type="InterPro" id="IPR021842">
    <property type="entry name" value="DUF3435"/>
</dbReference>
<dbReference type="PANTHER" id="PTHR37535">
    <property type="entry name" value="FLUG DOMAIN PROTEIN"/>
    <property type="match status" value="1"/>
</dbReference>
<comment type="caution">
    <text evidence="3">The sequence shown here is derived from an EMBL/GenBank/DDBJ whole genome shotgun (WGS) entry which is preliminary data.</text>
</comment>
<dbReference type="EMBL" id="JAVHJL010000003">
    <property type="protein sequence ID" value="KAK6507829.1"/>
    <property type="molecule type" value="Genomic_DNA"/>
</dbReference>
<evidence type="ECO:0000256" key="1">
    <source>
        <dbReference type="SAM" id="Coils"/>
    </source>
</evidence>
<protein>
    <submittedName>
        <fullName evidence="3">Uncharacterized protein</fullName>
    </submittedName>
</protein>
<dbReference type="AlphaFoldDB" id="A0AAV9WG45"/>
<evidence type="ECO:0000313" key="4">
    <source>
        <dbReference type="Proteomes" id="UP001370758"/>
    </source>
</evidence>
<organism evidence="3 4">
    <name type="scientific">Arthrobotrys musiformis</name>
    <dbReference type="NCBI Taxonomy" id="47236"/>
    <lineage>
        <taxon>Eukaryota</taxon>
        <taxon>Fungi</taxon>
        <taxon>Dikarya</taxon>
        <taxon>Ascomycota</taxon>
        <taxon>Pezizomycotina</taxon>
        <taxon>Orbiliomycetes</taxon>
        <taxon>Orbiliales</taxon>
        <taxon>Orbiliaceae</taxon>
        <taxon>Arthrobotrys</taxon>
    </lineage>
</organism>
<sequence>MNKRRSKPTMAERAARRGYTSEVASVSRGGPNVYCPKKLRPVSENDYKSLSEKWRQFNDYTGKPPTYGFCPGDVITVVDLKEFMRFCVEGSPGGIISEDISSHTLRTMLRKFKGAEARWGNKTITHEMCKDVRNYIDSQLAQDIGRAVPTEQRKKVHINKRDFFEVMDYLWIEDDETCMRPLARLQLSLFTMISAFTLSRPGGIALTKDESEPTSALCYKDITLILVQPDPHQEKLILLLEIKLRNQKHRRGHDELYTNVILHDCDKFRPVSQFVALALHDDAFEAKISAPQDLLTIRPLHEFYQRSIEFHWKASHLKKPIFRNQRGEAMRSTQMNYHLRTLGMRMGFRFSLTPYSIRYGVSNAIEGKTTLDRRRQILGHLKNGTWSAHYMSKTALTDLQSLFVGLETEAISEEIINTTGHLRYRDSRAPQSVDSVRLEEVKKADTTLQELSQELQALRKKQKGERTDDENLKIQDVALAFHNRSKLLRNKQLKQEREEFFDSIHTRDIDEQLEGQSLQETRGVLNVQEPLSGPRLRIVERLESSTDLDVIDPVLVESLMLYLKVQRSGWIGENHTPSLKRKFEKLKRNPDAVAIGQTTVEEIQVQSDHGRAQVRRIKANRLHEQLVKIREETLQARQEAERIETEVAKLESTRTELQERIDAIKGMADRERWAIYRRKKIIKDLEETNARRMKVLQTRSADLDRANASAAEAASRLEAQKAAFLARLEDERQMRKRREIEKQEIKGELKELEAKLTTAQNIRKVEEEAMRLVRKRPSSPSYATAEGCHLNPPQITSFPMEDGIGEGSETTETEMALSIKLAVDRKLRAEVEESLAVALRDSSKQTVSILTQQAIRAEENAKNIVAEVEAAIKEAVNRKAKAEAGRSMALSAKAGYHITKADTAKNNVDTTATQVDVAKIRSETVQVRADAEKALVQLDAEWDRRFRELNIQESPPMGNTDRQIGIAPNDESKRHPTKPILKNRIKTFQKIREMMDLATWSDYADNSRRIYGRLIGDKGRGKKWQDISEEIRGGARECLRNLVINRSKDLQENNMWIAEYFLSACHREAVQNASRHEKRERLKAQKRRQ</sequence>